<evidence type="ECO:0000313" key="2">
    <source>
        <dbReference type="EMBL" id="TDZ51298.1"/>
    </source>
</evidence>
<organism evidence="2 3">
    <name type="scientific">Mycobacteroides franklinii</name>
    <dbReference type="NCBI Taxonomy" id="948102"/>
    <lineage>
        <taxon>Bacteria</taxon>
        <taxon>Bacillati</taxon>
        <taxon>Actinomycetota</taxon>
        <taxon>Actinomycetes</taxon>
        <taxon>Mycobacteriales</taxon>
        <taxon>Mycobacteriaceae</taxon>
        <taxon>Mycobacteroides</taxon>
    </lineage>
</organism>
<sequence length="72" mass="7481">MLRSRGTDSYPAALNGPAGGGLPPTAMGTNPDDKAAALRDPCTRTTHRRALAAPANCPAPQDIIARSRAQDR</sequence>
<dbReference type="EMBL" id="PECC01000027">
    <property type="protein sequence ID" value="TDZ51298.1"/>
    <property type="molecule type" value="Genomic_DNA"/>
</dbReference>
<name>A0A4R8R8Z6_9MYCO</name>
<accession>A0A4R8R8Z6</accession>
<feature type="region of interest" description="Disordered" evidence="1">
    <location>
        <begin position="1"/>
        <end position="39"/>
    </location>
</feature>
<evidence type="ECO:0000313" key="3">
    <source>
        <dbReference type="Proteomes" id="UP000295165"/>
    </source>
</evidence>
<dbReference type="Proteomes" id="UP000295165">
    <property type="component" value="Unassembled WGS sequence"/>
</dbReference>
<reference evidence="2 3" key="1">
    <citation type="journal article" date="2019" name="Sci. Rep.">
        <title>Extended insight into the Mycobacterium chelonae-abscessus complex through whole genome sequencing of Mycobacterium salmoniphilum outbreak and Mycobacterium salmoniphilum-like strains.</title>
        <authorList>
            <person name="Behra P.R.K."/>
            <person name="Das S."/>
            <person name="Pettersson B.M.F."/>
            <person name="Shirreff L."/>
            <person name="DuCote T."/>
            <person name="Jacobsson K.G."/>
            <person name="Ennis D.G."/>
            <person name="Kirsebom L.A."/>
        </authorList>
    </citation>
    <scope>NUCLEOTIDE SEQUENCE [LARGE SCALE GENOMIC DNA]</scope>
    <source>
        <strain evidence="2 3">CCUG 63697</strain>
    </source>
</reference>
<evidence type="ECO:0000256" key="1">
    <source>
        <dbReference type="SAM" id="MobiDB-lite"/>
    </source>
</evidence>
<gene>
    <name evidence="2" type="ORF">CCUG63697_02814</name>
</gene>
<comment type="caution">
    <text evidence="2">The sequence shown here is derived from an EMBL/GenBank/DDBJ whole genome shotgun (WGS) entry which is preliminary data.</text>
</comment>
<keyword evidence="3" id="KW-1185">Reference proteome</keyword>
<proteinExistence type="predicted"/>
<dbReference type="AlphaFoldDB" id="A0A4R8R8Z6"/>
<protein>
    <submittedName>
        <fullName evidence="2">Uncharacterized protein</fullName>
    </submittedName>
</protein>